<comment type="cofactor">
    <cofactor evidence="2">
        <name>Mg(2+)</name>
        <dbReference type="ChEBI" id="CHEBI:18420"/>
    </cofactor>
</comment>
<evidence type="ECO:0000313" key="14">
    <source>
        <dbReference type="Proteomes" id="UP000670527"/>
    </source>
</evidence>
<evidence type="ECO:0000256" key="5">
    <source>
        <dbReference type="ARBA" id="ARBA00022801"/>
    </source>
</evidence>
<dbReference type="EMBL" id="JAGETX010000032">
    <property type="protein sequence ID" value="MBO3273321.1"/>
    <property type="molecule type" value="Genomic_DNA"/>
</dbReference>
<dbReference type="Gene3D" id="3.90.950.10">
    <property type="match status" value="1"/>
</dbReference>
<gene>
    <name evidence="13" type="ORF">J4D97_21915</name>
</gene>
<comment type="catalytic activity">
    <reaction evidence="11">
        <text>XTP + H2O = XDP + phosphate + H(+)</text>
        <dbReference type="Rhea" id="RHEA:28406"/>
        <dbReference type="ChEBI" id="CHEBI:15377"/>
        <dbReference type="ChEBI" id="CHEBI:15378"/>
        <dbReference type="ChEBI" id="CHEBI:43474"/>
        <dbReference type="ChEBI" id="CHEBI:59884"/>
        <dbReference type="ChEBI" id="CHEBI:61314"/>
        <dbReference type="EC" id="3.6.1.73"/>
    </reaction>
</comment>
<dbReference type="Pfam" id="PF01931">
    <property type="entry name" value="NTPase_I-T"/>
    <property type="match status" value="1"/>
</dbReference>
<keyword evidence="7" id="KW-0546">Nucleotide metabolism</keyword>
<comment type="catalytic activity">
    <reaction evidence="10">
        <text>ITP + H2O = IDP + phosphate + H(+)</text>
        <dbReference type="Rhea" id="RHEA:28330"/>
        <dbReference type="ChEBI" id="CHEBI:15377"/>
        <dbReference type="ChEBI" id="CHEBI:15378"/>
        <dbReference type="ChEBI" id="CHEBI:43474"/>
        <dbReference type="ChEBI" id="CHEBI:58280"/>
        <dbReference type="ChEBI" id="CHEBI:61402"/>
        <dbReference type="EC" id="3.6.1.73"/>
    </reaction>
</comment>
<keyword evidence="4" id="KW-0547">Nucleotide-binding</keyword>
<feature type="domain" description="Non-canonical purine NTP phosphatase/PRRC1" evidence="12">
    <location>
        <begin position="2"/>
        <end position="77"/>
    </location>
</feature>
<keyword evidence="8" id="KW-0464">Manganese</keyword>
<accession>A0ABS3TI30</accession>
<dbReference type="Proteomes" id="UP000670527">
    <property type="component" value="Unassembled WGS sequence"/>
</dbReference>
<sequence length="95" mass="10211">MVVCARTRVGKARSGTFFLPPVTADLVAGGMELGADDLVFQQSDTKQSAGAIGLLTGNIVDRRQLYEQAVMLALVRFKNEVLYQPVPPGPECRCG</sequence>
<keyword evidence="5" id="KW-0378">Hydrolase</keyword>
<dbReference type="PANTHER" id="PTHR34699">
    <property type="match status" value="1"/>
</dbReference>
<evidence type="ECO:0000256" key="7">
    <source>
        <dbReference type="ARBA" id="ARBA00023080"/>
    </source>
</evidence>
<comment type="cofactor">
    <cofactor evidence="1">
        <name>Mn(2+)</name>
        <dbReference type="ChEBI" id="CHEBI:29035"/>
    </cofactor>
</comment>
<keyword evidence="14" id="KW-1185">Reference proteome</keyword>
<evidence type="ECO:0000256" key="10">
    <source>
        <dbReference type="ARBA" id="ARBA00048174"/>
    </source>
</evidence>
<evidence type="ECO:0000259" key="12">
    <source>
        <dbReference type="Pfam" id="PF01931"/>
    </source>
</evidence>
<name>A0ABS3TI30_9BACT</name>
<dbReference type="EC" id="3.6.1.73" evidence="9"/>
<evidence type="ECO:0000256" key="9">
    <source>
        <dbReference type="ARBA" id="ARBA00038901"/>
    </source>
</evidence>
<organism evidence="13 14">
    <name type="scientific">Hymenobacter defluvii</name>
    <dbReference type="NCBI Taxonomy" id="2054411"/>
    <lineage>
        <taxon>Bacteria</taxon>
        <taxon>Pseudomonadati</taxon>
        <taxon>Bacteroidota</taxon>
        <taxon>Cytophagia</taxon>
        <taxon>Cytophagales</taxon>
        <taxon>Hymenobacteraceae</taxon>
        <taxon>Hymenobacter</taxon>
    </lineage>
</organism>
<evidence type="ECO:0000256" key="2">
    <source>
        <dbReference type="ARBA" id="ARBA00001946"/>
    </source>
</evidence>
<dbReference type="InterPro" id="IPR026533">
    <property type="entry name" value="NTPase/PRRC1"/>
</dbReference>
<dbReference type="PANTHER" id="PTHR34699:SF2">
    <property type="entry name" value="NON-CANONICAL PURINE NTP PHOSPHATASE_PRRC1 DOMAIN-CONTAINING PROTEIN"/>
    <property type="match status" value="1"/>
</dbReference>
<keyword evidence="3" id="KW-0479">Metal-binding</keyword>
<evidence type="ECO:0000256" key="6">
    <source>
        <dbReference type="ARBA" id="ARBA00022842"/>
    </source>
</evidence>
<evidence type="ECO:0000256" key="11">
    <source>
        <dbReference type="ARBA" id="ARBA00048781"/>
    </source>
</evidence>
<evidence type="ECO:0000256" key="3">
    <source>
        <dbReference type="ARBA" id="ARBA00022723"/>
    </source>
</evidence>
<dbReference type="InterPro" id="IPR050299">
    <property type="entry name" value="YjjX_NTPase"/>
</dbReference>
<keyword evidence="6" id="KW-0460">Magnesium</keyword>
<evidence type="ECO:0000256" key="4">
    <source>
        <dbReference type="ARBA" id="ARBA00022741"/>
    </source>
</evidence>
<comment type="caution">
    <text evidence="13">The sequence shown here is derived from an EMBL/GenBank/DDBJ whole genome shotgun (WGS) entry which is preliminary data.</text>
</comment>
<evidence type="ECO:0000313" key="13">
    <source>
        <dbReference type="EMBL" id="MBO3273321.1"/>
    </source>
</evidence>
<protein>
    <recommendedName>
        <fullName evidence="9">inosine/xanthosine triphosphatase</fullName>
        <ecNumber evidence="9">3.6.1.73</ecNumber>
    </recommendedName>
</protein>
<reference evidence="13 14" key="1">
    <citation type="submission" date="2021-03" db="EMBL/GenBank/DDBJ databases">
        <authorList>
            <person name="Kim M.K."/>
        </authorList>
    </citation>
    <scope>NUCLEOTIDE SEQUENCE [LARGE SCALE GENOMIC DNA]</scope>
    <source>
        <strain evidence="13 14">BT507</strain>
    </source>
</reference>
<proteinExistence type="predicted"/>
<evidence type="ECO:0000256" key="1">
    <source>
        <dbReference type="ARBA" id="ARBA00001936"/>
    </source>
</evidence>
<evidence type="ECO:0000256" key="8">
    <source>
        <dbReference type="ARBA" id="ARBA00023211"/>
    </source>
</evidence>
<dbReference type="InterPro" id="IPR029001">
    <property type="entry name" value="ITPase-like_fam"/>
</dbReference>
<dbReference type="SUPFAM" id="SSF52972">
    <property type="entry name" value="ITPase-like"/>
    <property type="match status" value="1"/>
</dbReference>